<dbReference type="FunFam" id="2.30.29.30:FF:000047">
    <property type="entry name" value="vasodilator-stimulated phosphoprotein isoform X2"/>
    <property type="match status" value="1"/>
</dbReference>
<feature type="compositionally biased region" description="Gly residues" evidence="10">
    <location>
        <begin position="784"/>
        <end position="798"/>
    </location>
</feature>
<feature type="region of interest" description="Disordered" evidence="10">
    <location>
        <begin position="515"/>
        <end position="538"/>
    </location>
</feature>
<evidence type="ECO:0000256" key="5">
    <source>
        <dbReference type="ARBA" id="ARBA00022553"/>
    </source>
</evidence>
<protein>
    <recommendedName>
        <fullName evidence="11">WH1 domain-containing protein</fullName>
    </recommendedName>
</protein>
<keyword evidence="8" id="KW-0206">Cytoskeleton</keyword>
<feature type="region of interest" description="Disordered" evidence="10">
    <location>
        <begin position="762"/>
        <end position="885"/>
    </location>
</feature>
<feature type="domain" description="WH1" evidence="11">
    <location>
        <begin position="279"/>
        <end position="392"/>
    </location>
</feature>
<feature type="region of interest" description="Disordered" evidence="10">
    <location>
        <begin position="580"/>
        <end position="727"/>
    </location>
</feature>
<dbReference type="EMBL" id="CCAG010006400">
    <property type="status" value="NOT_ANNOTATED_CDS"/>
    <property type="molecule type" value="Genomic_DNA"/>
</dbReference>
<evidence type="ECO:0000256" key="9">
    <source>
        <dbReference type="ARBA" id="ARBA00023273"/>
    </source>
</evidence>
<feature type="compositionally biased region" description="Low complexity" evidence="10">
    <location>
        <begin position="598"/>
        <end position="615"/>
    </location>
</feature>
<dbReference type="GO" id="GO:0005856">
    <property type="term" value="C:cytoskeleton"/>
    <property type="evidence" value="ECO:0007669"/>
    <property type="project" value="UniProtKB-SubCell"/>
</dbReference>
<dbReference type="EnsemblMetazoa" id="GMOY007941-RA">
    <property type="protein sequence ID" value="GMOY007941-PA"/>
    <property type="gene ID" value="GMOY007941"/>
</dbReference>
<dbReference type="InterPro" id="IPR000697">
    <property type="entry name" value="WH1/EVH1_dom"/>
</dbReference>
<feature type="compositionally biased region" description="Polar residues" evidence="10">
    <location>
        <begin position="620"/>
        <end position="630"/>
    </location>
</feature>
<organism evidence="12 13">
    <name type="scientific">Glossina morsitans morsitans</name>
    <name type="common">Savannah tsetse fly</name>
    <dbReference type="NCBI Taxonomy" id="37546"/>
    <lineage>
        <taxon>Eukaryota</taxon>
        <taxon>Metazoa</taxon>
        <taxon>Ecdysozoa</taxon>
        <taxon>Arthropoda</taxon>
        <taxon>Hexapoda</taxon>
        <taxon>Insecta</taxon>
        <taxon>Pterygota</taxon>
        <taxon>Neoptera</taxon>
        <taxon>Endopterygota</taxon>
        <taxon>Diptera</taxon>
        <taxon>Brachycera</taxon>
        <taxon>Muscomorpha</taxon>
        <taxon>Hippoboscoidea</taxon>
        <taxon>Glossinidae</taxon>
        <taxon>Glossina</taxon>
    </lineage>
</organism>
<feature type="compositionally biased region" description="Basic and acidic residues" evidence="10">
    <location>
        <begin position="817"/>
        <end position="836"/>
    </location>
</feature>
<evidence type="ECO:0000256" key="1">
    <source>
        <dbReference type="ARBA" id="ARBA00004245"/>
    </source>
</evidence>
<dbReference type="InterPro" id="IPR014885">
    <property type="entry name" value="VASP_tetra"/>
</dbReference>
<dbReference type="PANTHER" id="PTHR11202">
    <property type="entry name" value="SPROUTY-RELATED, EVH1 DOMAIN-CONTAINING PROTEIN FAMILY MEMBER"/>
    <property type="match status" value="1"/>
</dbReference>
<evidence type="ECO:0000256" key="3">
    <source>
        <dbReference type="ARBA" id="ARBA00009785"/>
    </source>
</evidence>
<dbReference type="InterPro" id="IPR038023">
    <property type="entry name" value="VASP_sf"/>
</dbReference>
<proteinExistence type="inferred from homology"/>
<keyword evidence="9" id="KW-0966">Cell projection</keyword>
<dbReference type="GO" id="GO:0030054">
    <property type="term" value="C:cell junction"/>
    <property type="evidence" value="ECO:0007669"/>
    <property type="project" value="UniProtKB-ARBA"/>
</dbReference>
<evidence type="ECO:0000256" key="8">
    <source>
        <dbReference type="ARBA" id="ARBA00023212"/>
    </source>
</evidence>
<name>A0A1B0G3P2_GLOMM</name>
<dbReference type="SUPFAM" id="SSF118370">
    <property type="entry name" value="Vasodilator-stimulated phosphoprotein, VASP, tetramerisation domain"/>
    <property type="match status" value="1"/>
</dbReference>
<feature type="compositionally biased region" description="Low complexity" evidence="10">
    <location>
        <begin position="847"/>
        <end position="866"/>
    </location>
</feature>
<evidence type="ECO:0000256" key="6">
    <source>
        <dbReference type="ARBA" id="ARBA00023036"/>
    </source>
</evidence>
<dbReference type="STRING" id="37546.A0A1B0G3P2"/>
<feature type="compositionally biased region" description="Pro residues" evidence="10">
    <location>
        <begin position="519"/>
        <end position="528"/>
    </location>
</feature>
<dbReference type="InterPro" id="IPR011993">
    <property type="entry name" value="PH-like_dom_sf"/>
</dbReference>
<dbReference type="GO" id="GO:0017124">
    <property type="term" value="F:SH3 domain binding"/>
    <property type="evidence" value="ECO:0007669"/>
    <property type="project" value="UniProtKB-KW"/>
</dbReference>
<keyword evidence="13" id="KW-1185">Reference proteome</keyword>
<dbReference type="AlphaFoldDB" id="A0A1B0G3P2"/>
<evidence type="ECO:0000256" key="2">
    <source>
        <dbReference type="ARBA" id="ARBA00004510"/>
    </source>
</evidence>
<evidence type="ECO:0000256" key="4">
    <source>
        <dbReference type="ARBA" id="ARBA00022490"/>
    </source>
</evidence>
<dbReference type="GO" id="GO:0030027">
    <property type="term" value="C:lamellipodium"/>
    <property type="evidence" value="ECO:0007669"/>
    <property type="project" value="UniProtKB-SubCell"/>
</dbReference>
<evidence type="ECO:0000256" key="10">
    <source>
        <dbReference type="SAM" id="MobiDB-lite"/>
    </source>
</evidence>
<evidence type="ECO:0000256" key="7">
    <source>
        <dbReference type="ARBA" id="ARBA00023203"/>
    </source>
</evidence>
<evidence type="ECO:0000313" key="12">
    <source>
        <dbReference type="EnsemblMetazoa" id="GMOY007941-PA"/>
    </source>
</evidence>
<sequence>MKKLYAKTSFTHKNRSNKCVIKASDDNDICHEPILAYQSTLTETQSAPPPPPSATTITSYNRMLRDTKPPKYTPRYPFVPSINSDHTNLRKFHHHPCMPIEDIPYYSIAELDDLHLLDHRHPEFHQMLRMQQTKVYHNHNELVLQLPMASEFDSHDLNVTPLASPIYEAPQIVGFVGNSGQKSQRNYMLTPTSLTTNLSSASSTLSSSSSISTSSATTSPTMLRMSCSANAKSAKSLNSITPPPQTAITSTSTASHDYNIYESYKRNQPQFFNNSILTTTSFAEQSIIGARASVMVYDDNQKKWVPSGTSSGLSKVQIYHHQQNNTFRVVGRKLQDHEVVINCSILKGLKYNQATATFHQWRDSKYVYGLNFSSQHDAESFARAMMHALDVLSGRVINNAVQPTNGNSYEEDMGYRTMTSEDAAMLRQQQQITGQVTPSAQTPTSQTNQNNIPQSPPTPQGHHRTSSIGISCKLCVFYIYQQPHYVLSNSNPNLNMHQYPTQQQQPAQPPQIAINANIPQPPMPPPHQPQNGPGAGGPPIYVSSQVQMAAGGLPNSNSAGSVVYNALPQPGGIVPMAPQPSQAPALSNGPPIPPNAYGQMNGGIQAQQQQENGFGPPATTIASNSQNQSMPPLAPPHNRMSNSSGGAPAPPPPPAFGGAPQLFHTNTSSSNIGGGTNAPPPPQPPAPPAPPTMRGPAAAAPPPPPPPPMTSMAAKKDDPQNELMGSLAAQLQQAKLKKKVSGLINRKITYEFLEKLYKKNKNYRFSQSTPAPPTENSSSSTSSSGGGSGNYGTIGRGTTGMASMMDEMAKTLARRRAQAEKKEPEPEPEIKQRPWEKSNTLPHKLGSSASSNASNSNTNSINTSNSGGESPRPMRKRFGSASEETILKQVNGDGLSLALSGSDLEQLKAEIVREMRLEMQKVKEEIINAIKSEFNRR</sequence>
<dbReference type="GO" id="GO:0003779">
    <property type="term" value="F:actin binding"/>
    <property type="evidence" value="ECO:0007669"/>
    <property type="project" value="UniProtKB-KW"/>
</dbReference>
<comment type="subcellular location">
    <subcellularLocation>
        <location evidence="2">Cell projection</location>
        <location evidence="2">Lamellipodium</location>
    </subcellularLocation>
    <subcellularLocation>
        <location evidence="1">Cytoplasm</location>
        <location evidence="1">Cytoskeleton</location>
    </subcellularLocation>
</comment>
<dbReference type="Pfam" id="PF00568">
    <property type="entry name" value="WH1"/>
    <property type="match status" value="1"/>
</dbReference>
<dbReference type="Pfam" id="PF08776">
    <property type="entry name" value="VASP_tetra"/>
    <property type="match status" value="1"/>
</dbReference>
<dbReference type="VEuPathDB" id="VectorBase:GMOY007941"/>
<reference evidence="12" key="1">
    <citation type="submission" date="2020-05" db="UniProtKB">
        <authorList>
            <consortium name="EnsemblMetazoa"/>
        </authorList>
    </citation>
    <scope>IDENTIFICATION</scope>
    <source>
        <strain evidence="12">Yale</strain>
    </source>
</reference>
<feature type="compositionally biased region" description="Polar residues" evidence="10">
    <location>
        <begin position="430"/>
        <end position="453"/>
    </location>
</feature>
<feature type="region of interest" description="Disordered" evidence="10">
    <location>
        <begin position="430"/>
        <end position="465"/>
    </location>
</feature>
<dbReference type="PROSITE" id="PS50229">
    <property type="entry name" value="WH1"/>
    <property type="match status" value="1"/>
</dbReference>
<dbReference type="SUPFAM" id="SSF50729">
    <property type="entry name" value="PH domain-like"/>
    <property type="match status" value="1"/>
</dbReference>
<dbReference type="Gene3D" id="2.30.29.30">
    <property type="entry name" value="Pleckstrin-homology domain (PH domain)/Phosphotyrosine-binding domain (PTB)"/>
    <property type="match status" value="1"/>
</dbReference>
<accession>A0A1B0G3P2</accession>
<dbReference type="PANTHER" id="PTHR11202:SF22">
    <property type="entry name" value="PROTEIN ENABLED"/>
    <property type="match status" value="1"/>
</dbReference>
<keyword evidence="6" id="KW-0729">SH3-binding</keyword>
<keyword evidence="7" id="KW-0009">Actin-binding</keyword>
<dbReference type="Proteomes" id="UP000092444">
    <property type="component" value="Unassembled WGS sequence"/>
</dbReference>
<comment type="similarity">
    <text evidence="3">Belongs to the Ena/VASP family.</text>
</comment>
<feature type="region of interest" description="Disordered" evidence="10">
    <location>
        <begin position="199"/>
        <end position="218"/>
    </location>
</feature>
<dbReference type="Gene3D" id="1.20.5.1160">
    <property type="entry name" value="Vasodilator-stimulated phosphoprotein"/>
    <property type="match status" value="1"/>
</dbReference>
<evidence type="ECO:0000313" key="13">
    <source>
        <dbReference type="Proteomes" id="UP000092444"/>
    </source>
</evidence>
<keyword evidence="4" id="KW-0963">Cytoplasm</keyword>
<keyword evidence="5" id="KW-0597">Phosphoprotein</keyword>
<dbReference type="CDD" id="cd01207">
    <property type="entry name" value="EVH1_Ena_VASP-like"/>
    <property type="match status" value="1"/>
</dbReference>
<evidence type="ECO:0000259" key="11">
    <source>
        <dbReference type="PROSITE" id="PS50229"/>
    </source>
</evidence>
<dbReference type="PhylomeDB" id="A0A1B0G3P2"/>
<feature type="compositionally biased region" description="Pro residues" evidence="10">
    <location>
        <begin position="678"/>
        <end position="709"/>
    </location>
</feature>
<dbReference type="GO" id="GO:0005829">
    <property type="term" value="C:cytosol"/>
    <property type="evidence" value="ECO:0007669"/>
    <property type="project" value="UniProtKB-ARBA"/>
</dbReference>
<dbReference type="FunFam" id="1.20.5.1160:FF:000011">
    <property type="entry name" value="protein enabled isoform X5"/>
    <property type="match status" value="1"/>
</dbReference>
<dbReference type="SMART" id="SM00461">
    <property type="entry name" value="WH1"/>
    <property type="match status" value="1"/>
</dbReference>